<dbReference type="Proteomes" id="UP000828922">
    <property type="component" value="Linkage Group LG07"/>
</dbReference>
<reference evidence="2" key="1">
    <citation type="journal article" date="2022" name="New Phytol.">
        <title>Phylogenomic structure and speciation in an emerging model: the Sphagnum magellanicum complex (Bryophyta).</title>
        <authorList>
            <person name="Shaw A.J."/>
            <person name="Piatkowski B."/>
            <person name="Duffy A.M."/>
            <person name="Aguero B."/>
            <person name="Imwattana K."/>
            <person name="Nieto-Lugilde M."/>
            <person name="Healey A."/>
            <person name="Weston D.J."/>
            <person name="Patel M.N."/>
            <person name="Schmutz J."/>
            <person name="Grimwood J."/>
            <person name="Yavitt J.B."/>
            <person name="Hassel K."/>
            <person name="Stenoien H.K."/>
            <person name="Flatberg K.I."/>
            <person name="Bickford C.P."/>
            <person name="Hicks K.A."/>
        </authorList>
    </citation>
    <scope>NUCLEOTIDE SEQUENCE [LARGE SCALE GENOMIC DNA]</scope>
</reference>
<organism evidence="1 2">
    <name type="scientific">Sphagnum magellanicum</name>
    <dbReference type="NCBI Taxonomy" id="128215"/>
    <lineage>
        <taxon>Eukaryota</taxon>
        <taxon>Viridiplantae</taxon>
        <taxon>Streptophyta</taxon>
        <taxon>Embryophyta</taxon>
        <taxon>Bryophyta</taxon>
        <taxon>Sphagnophytina</taxon>
        <taxon>Sphagnopsida</taxon>
        <taxon>Sphagnales</taxon>
        <taxon>Sphagnaceae</taxon>
        <taxon>Sphagnum</taxon>
    </lineage>
</organism>
<protein>
    <submittedName>
        <fullName evidence="1">Uncharacterized protein</fullName>
    </submittedName>
</protein>
<sequence>MGSSHNSFSVFQFLVYGVFLTFGANSLQIETETESNFPSSMEVVRDEQPPPTEAMVAAADDRTTQQEPSRVVCFGEILVDFVPLVGGLPIFDEPGFKAGAGGAPANVAVGICKLGTPAAFIGKLGDDEFGYALANVLKENGVETRGVRFDARAHTGLAFISLRSDGERTFIFYRNPSADMLIVPEELDHDLITNAKIFHYGSISLIAEPSKSTHLEAIKIAKEAGVLLSYDPNLRLQLWPSPEEARKEIMSIWSEANIIKVSADEVRFLIATSSTASFASSDAADNNSKAFKVEYEGVELLTSSSDHDAKSWRPNLMLLLVTDGPHGCHYFTPKFKGTVATLKVQVVDTTGAGDAFVAGLLTKLVQDVSLLEDEKRLREAVRFANACGAITVTRRGAIPALPDTEAVLNLLREIAITD</sequence>
<evidence type="ECO:0000313" key="2">
    <source>
        <dbReference type="Proteomes" id="UP000828922"/>
    </source>
</evidence>
<dbReference type="EMBL" id="CM038913">
    <property type="protein sequence ID" value="KAH9557256.1"/>
    <property type="molecule type" value="Genomic_DNA"/>
</dbReference>
<accession>A0ACB8HM05</accession>
<gene>
    <name evidence="1" type="ORF">CY35_07G076200</name>
</gene>
<keyword evidence="2" id="KW-1185">Reference proteome</keyword>
<evidence type="ECO:0000313" key="1">
    <source>
        <dbReference type="EMBL" id="KAH9557256.1"/>
    </source>
</evidence>
<proteinExistence type="predicted"/>
<name>A0ACB8HM05_9BRYO</name>
<comment type="caution">
    <text evidence="1">The sequence shown here is derived from an EMBL/GenBank/DDBJ whole genome shotgun (WGS) entry which is preliminary data.</text>
</comment>